<sequence>MLIDLQDLSPNRIYFTMIQTLIPRPVAWVLSDNGDDSLNLAPFSYFSGVCSKPPLVMLSIGKKPDGDIKDTRLNILERKHFVVHIAHREMMEQVTQSSMVLPHGESELAASGLQTTPFGDFALPRISDCRVAYACELYEHHEIGAQAIIYGLVKQIYLSDDIARETDGRLQVDAKALDPIARLGGDDYSLIGDIRTIPRPKPPAK</sequence>
<dbReference type="InterPro" id="IPR002563">
    <property type="entry name" value="Flavin_Rdtase-like_dom"/>
</dbReference>
<dbReference type="Pfam" id="PF01613">
    <property type="entry name" value="Flavin_Reduct"/>
    <property type="match status" value="1"/>
</dbReference>
<dbReference type="PANTHER" id="PTHR33798">
    <property type="entry name" value="FLAVOPROTEIN OXYGENASE"/>
    <property type="match status" value="1"/>
</dbReference>
<feature type="domain" description="Flavin reductase like" evidence="5">
    <location>
        <begin position="21"/>
        <end position="172"/>
    </location>
</feature>
<dbReference type="Gene3D" id="2.30.110.10">
    <property type="entry name" value="Electron Transport, Fmn-binding Protein, Chain A"/>
    <property type="match status" value="1"/>
</dbReference>
<evidence type="ECO:0000259" key="5">
    <source>
        <dbReference type="SMART" id="SM00903"/>
    </source>
</evidence>
<dbReference type="GO" id="GO:0010181">
    <property type="term" value="F:FMN binding"/>
    <property type="evidence" value="ECO:0007669"/>
    <property type="project" value="InterPro"/>
</dbReference>
<comment type="cofactor">
    <cofactor evidence="1">
        <name>FMN</name>
        <dbReference type="ChEBI" id="CHEBI:58210"/>
    </cofactor>
</comment>
<dbReference type="EMBL" id="JACHWY010000002">
    <property type="protein sequence ID" value="MBB3047551.1"/>
    <property type="molecule type" value="Genomic_DNA"/>
</dbReference>
<evidence type="ECO:0000256" key="1">
    <source>
        <dbReference type="ARBA" id="ARBA00001917"/>
    </source>
</evidence>
<evidence type="ECO:0000256" key="2">
    <source>
        <dbReference type="ARBA" id="ARBA00022630"/>
    </source>
</evidence>
<dbReference type="AlphaFoldDB" id="A0A7W4Z748"/>
<dbReference type="Proteomes" id="UP000537130">
    <property type="component" value="Unassembled WGS sequence"/>
</dbReference>
<gene>
    <name evidence="6" type="ORF">FHR99_001817</name>
</gene>
<evidence type="ECO:0000313" key="6">
    <source>
        <dbReference type="EMBL" id="MBB3047551.1"/>
    </source>
</evidence>
<dbReference type="SUPFAM" id="SSF50475">
    <property type="entry name" value="FMN-binding split barrel"/>
    <property type="match status" value="1"/>
</dbReference>
<dbReference type="SMART" id="SM00903">
    <property type="entry name" value="Flavin_Reduct"/>
    <property type="match status" value="1"/>
</dbReference>
<comment type="caution">
    <text evidence="6">The sequence shown here is derived from an EMBL/GenBank/DDBJ whole genome shotgun (WGS) entry which is preliminary data.</text>
</comment>
<keyword evidence="7" id="KW-1185">Reference proteome</keyword>
<keyword evidence="3" id="KW-0288">FMN</keyword>
<dbReference type="RefSeq" id="WP_183410325.1">
    <property type="nucleotide sequence ID" value="NZ_JACHWY010000002.1"/>
</dbReference>
<proteinExistence type="inferred from homology"/>
<dbReference type="InterPro" id="IPR012349">
    <property type="entry name" value="Split_barrel_FMN-bd"/>
</dbReference>
<evidence type="ECO:0000256" key="4">
    <source>
        <dbReference type="ARBA" id="ARBA00038054"/>
    </source>
</evidence>
<evidence type="ECO:0000256" key="3">
    <source>
        <dbReference type="ARBA" id="ARBA00022643"/>
    </source>
</evidence>
<comment type="similarity">
    <text evidence="4">Belongs to the flavoredoxin family.</text>
</comment>
<name>A0A7W4Z748_9GAMM</name>
<dbReference type="GO" id="GO:0016646">
    <property type="term" value="F:oxidoreductase activity, acting on the CH-NH group of donors, NAD or NADP as acceptor"/>
    <property type="evidence" value="ECO:0007669"/>
    <property type="project" value="UniProtKB-ARBA"/>
</dbReference>
<accession>A0A7W4Z748</accession>
<protein>
    <submittedName>
        <fullName evidence="6">Flavin reductase (DIM6/NTAB) family NADH-FMN oxidoreductase RutF</fullName>
    </submittedName>
</protein>
<keyword evidence="2" id="KW-0285">Flavoprotein</keyword>
<dbReference type="PANTHER" id="PTHR33798:SF5">
    <property type="entry name" value="FLAVIN REDUCTASE LIKE DOMAIN-CONTAINING PROTEIN"/>
    <property type="match status" value="1"/>
</dbReference>
<reference evidence="6 7" key="1">
    <citation type="submission" date="2020-08" db="EMBL/GenBank/DDBJ databases">
        <title>Genomic Encyclopedia of Type Strains, Phase III (KMG-III): the genomes of soil and plant-associated and newly described type strains.</title>
        <authorList>
            <person name="Whitman W."/>
        </authorList>
    </citation>
    <scope>NUCLEOTIDE SEQUENCE [LARGE SCALE GENOMIC DNA]</scope>
    <source>
        <strain evidence="6 7">CECT 8654</strain>
    </source>
</reference>
<evidence type="ECO:0000313" key="7">
    <source>
        <dbReference type="Proteomes" id="UP000537130"/>
    </source>
</evidence>
<organism evidence="6 7">
    <name type="scientific">Litorivivens lipolytica</name>
    <dbReference type="NCBI Taxonomy" id="1524264"/>
    <lineage>
        <taxon>Bacteria</taxon>
        <taxon>Pseudomonadati</taxon>
        <taxon>Pseudomonadota</taxon>
        <taxon>Gammaproteobacteria</taxon>
        <taxon>Litorivivens</taxon>
    </lineage>
</organism>